<dbReference type="EMBL" id="WIQZ01000017">
    <property type="protein sequence ID" value="KAF3140329.1"/>
    <property type="molecule type" value="Genomic_DNA"/>
</dbReference>
<evidence type="ECO:0000313" key="2">
    <source>
        <dbReference type="EMBL" id="KAF3111462.1"/>
    </source>
</evidence>
<protein>
    <recommendedName>
        <fullName evidence="1">F-box domain-containing protein</fullName>
    </recommendedName>
</protein>
<dbReference type="CDD" id="cd09917">
    <property type="entry name" value="F-box_SF"/>
    <property type="match status" value="1"/>
</dbReference>
<evidence type="ECO:0000313" key="4">
    <source>
        <dbReference type="Proteomes" id="UP000475325"/>
    </source>
</evidence>
<dbReference type="EMBL" id="WIQW01000004">
    <property type="protein sequence ID" value="KAF3111462.1"/>
    <property type="molecule type" value="Genomic_DNA"/>
</dbReference>
<proteinExistence type="predicted"/>
<dbReference type="InterPro" id="IPR036047">
    <property type="entry name" value="F-box-like_dom_sf"/>
</dbReference>
<evidence type="ECO:0000259" key="1">
    <source>
        <dbReference type="PROSITE" id="PS50181"/>
    </source>
</evidence>
<name>A0A7C8JTC3_ORBOL</name>
<organism evidence="3 5">
    <name type="scientific">Orbilia oligospora</name>
    <name type="common">Nematode-trapping fungus</name>
    <name type="synonym">Arthrobotrys oligospora</name>
    <dbReference type="NCBI Taxonomy" id="2813651"/>
    <lineage>
        <taxon>Eukaryota</taxon>
        <taxon>Fungi</taxon>
        <taxon>Dikarya</taxon>
        <taxon>Ascomycota</taxon>
        <taxon>Pezizomycotina</taxon>
        <taxon>Orbiliomycetes</taxon>
        <taxon>Orbiliales</taxon>
        <taxon>Orbiliaceae</taxon>
        <taxon>Orbilia</taxon>
    </lineage>
</organism>
<evidence type="ECO:0000313" key="5">
    <source>
        <dbReference type="Proteomes" id="UP000480548"/>
    </source>
</evidence>
<reference evidence="4 5" key="1">
    <citation type="submission" date="2019-06" db="EMBL/GenBank/DDBJ databases">
        <authorList>
            <person name="Palmer J.M."/>
        </authorList>
    </citation>
    <scope>NUCLEOTIDE SEQUENCE [LARGE SCALE GENOMIC DNA]</scope>
    <source>
        <strain evidence="2 4">TWF102</strain>
        <strain evidence="3 5">TWF703</strain>
    </source>
</reference>
<dbReference type="PROSITE" id="PS50181">
    <property type="entry name" value="FBOX"/>
    <property type="match status" value="1"/>
</dbReference>
<dbReference type="Gene3D" id="1.20.1280.50">
    <property type="match status" value="1"/>
</dbReference>
<gene>
    <name evidence="2" type="ORF">TWF102_007126</name>
    <name evidence="3" type="ORF">TWF703_003202</name>
</gene>
<dbReference type="AlphaFoldDB" id="A0A7C8JTC3"/>
<comment type="caution">
    <text evidence="3">The sequence shown here is derived from an EMBL/GenBank/DDBJ whole genome shotgun (WGS) entry which is preliminary data.</text>
</comment>
<feature type="domain" description="F-box" evidence="1">
    <location>
        <begin position="34"/>
        <end position="71"/>
    </location>
</feature>
<sequence>MAALGSHDGTLGVGALYNFDRYPVRASAIPTVEAFHFQRMPTELLCNIFSFCTKRFLLESVSKTCKRFREVCVALYLEEMNVGQFFDFKMREKFSENLLAVRHIKVHAPGEKHEDEDTDCCHHMSPELMERSLGNLIDEITAGAFPVLKSFRMAYYDCQSELKVDSWDGRYGEAVVFPNLKILKVSQMSEEDRKYNPIARYLSRNFPGVEELWLDSAEVSGEPSMHSMRWKSRAWLNRFMKWSRMIKVKRVELKYVGHDDLPNDLIFASHQHFAVAIVEELIRVWTLYGMDALKTVHCARDEVSKDPNHNVDCTFEISRAAANVPTSIMEGRRNAATLHVKLVEKSF</sequence>
<dbReference type="InterPro" id="IPR001810">
    <property type="entry name" value="F-box_dom"/>
</dbReference>
<dbReference type="Proteomes" id="UP000475325">
    <property type="component" value="Unassembled WGS sequence"/>
</dbReference>
<dbReference type="Pfam" id="PF12937">
    <property type="entry name" value="F-box-like"/>
    <property type="match status" value="1"/>
</dbReference>
<dbReference type="SUPFAM" id="SSF81383">
    <property type="entry name" value="F-box domain"/>
    <property type="match status" value="1"/>
</dbReference>
<accession>A0A7C8JTC3</accession>
<evidence type="ECO:0000313" key="3">
    <source>
        <dbReference type="EMBL" id="KAF3140329.1"/>
    </source>
</evidence>
<dbReference type="Proteomes" id="UP000480548">
    <property type="component" value="Unassembled WGS sequence"/>
</dbReference>